<dbReference type="InterPro" id="IPR011989">
    <property type="entry name" value="ARM-like"/>
</dbReference>
<evidence type="ECO:0000313" key="1">
    <source>
        <dbReference type="EMBL" id="OMJ95027.1"/>
    </source>
</evidence>
<evidence type="ECO:0008006" key="3">
    <source>
        <dbReference type="Google" id="ProtNLM"/>
    </source>
</evidence>
<dbReference type="Proteomes" id="UP000187209">
    <property type="component" value="Unassembled WGS sequence"/>
</dbReference>
<dbReference type="InterPro" id="IPR016024">
    <property type="entry name" value="ARM-type_fold"/>
</dbReference>
<dbReference type="SUPFAM" id="SSF48371">
    <property type="entry name" value="ARM repeat"/>
    <property type="match status" value="1"/>
</dbReference>
<keyword evidence="2" id="KW-1185">Reference proteome</keyword>
<protein>
    <recommendedName>
        <fullName evidence="3">CLASP N-terminal domain-containing protein</fullName>
    </recommendedName>
</protein>
<comment type="caution">
    <text evidence="1">The sequence shown here is derived from an EMBL/GenBank/DDBJ whole genome shotgun (WGS) entry which is preliminary data.</text>
</comment>
<dbReference type="AlphaFoldDB" id="A0A1R2D178"/>
<dbReference type="Gene3D" id="1.25.10.10">
    <property type="entry name" value="Leucine-rich Repeat Variant"/>
    <property type="match status" value="1"/>
</dbReference>
<proteinExistence type="predicted"/>
<gene>
    <name evidence="1" type="ORF">SteCoe_1729</name>
</gene>
<name>A0A1R2D178_9CILI</name>
<reference evidence="1 2" key="1">
    <citation type="submission" date="2016-11" db="EMBL/GenBank/DDBJ databases">
        <title>The macronuclear genome of Stentor coeruleus: a giant cell with tiny introns.</title>
        <authorList>
            <person name="Slabodnick M."/>
            <person name="Ruby J.G."/>
            <person name="Reiff S.B."/>
            <person name="Swart E.C."/>
            <person name="Gosai S."/>
            <person name="Prabakaran S."/>
            <person name="Witkowska E."/>
            <person name="Larue G.E."/>
            <person name="Fisher S."/>
            <person name="Freeman R.M."/>
            <person name="Gunawardena J."/>
            <person name="Chu W."/>
            <person name="Stover N.A."/>
            <person name="Gregory B.D."/>
            <person name="Nowacki M."/>
            <person name="Derisi J."/>
            <person name="Roy S.W."/>
            <person name="Marshall W.F."/>
            <person name="Sood P."/>
        </authorList>
    </citation>
    <scope>NUCLEOTIDE SEQUENCE [LARGE SCALE GENOMIC DNA]</scope>
    <source>
        <strain evidence="1">WM001</strain>
    </source>
</reference>
<dbReference type="OrthoDB" id="63891at2759"/>
<organism evidence="1 2">
    <name type="scientific">Stentor coeruleus</name>
    <dbReference type="NCBI Taxonomy" id="5963"/>
    <lineage>
        <taxon>Eukaryota</taxon>
        <taxon>Sar</taxon>
        <taxon>Alveolata</taxon>
        <taxon>Ciliophora</taxon>
        <taxon>Postciliodesmatophora</taxon>
        <taxon>Heterotrichea</taxon>
        <taxon>Heterotrichida</taxon>
        <taxon>Stentoridae</taxon>
        <taxon>Stentor</taxon>
    </lineage>
</organism>
<dbReference type="EMBL" id="MPUH01000018">
    <property type="protein sequence ID" value="OMJ95027.1"/>
    <property type="molecule type" value="Genomic_DNA"/>
</dbReference>
<evidence type="ECO:0000313" key="2">
    <source>
        <dbReference type="Proteomes" id="UP000187209"/>
    </source>
</evidence>
<accession>A0A1R2D178</accession>
<sequence length="255" mass="29108">MEAFQAQYTSYEDLPVDLKDIQTISIRINSEQWDENFESLTDLRSFLKYNWTELMPILDTLQPRIVQLTGSLRSALAKNALMFLTELLSTQRENLNVPFLLQSLIAKSAFEKAFIKNEVINAIENACRNYPTLDNCEVLLSYTLSKSVGVAKNALKYLEDMTGKLGNEEKFLVMIKLADGKRQEHAGIAKKIMAELEKNWPEYGQRVEGLNDKGRTWVNMLSAQNKQPKIALRDIIKNKKAEATGQNDLFNPLNE</sequence>